<dbReference type="PROSITE" id="PS00198">
    <property type="entry name" value="4FE4S_FER_1"/>
    <property type="match status" value="1"/>
</dbReference>
<dbReference type="PROSITE" id="PS51387">
    <property type="entry name" value="FAD_PCMH"/>
    <property type="match status" value="1"/>
</dbReference>
<evidence type="ECO:0000313" key="14">
    <source>
        <dbReference type="EMBL" id="MFC1850280.1"/>
    </source>
</evidence>
<dbReference type="Proteomes" id="UP001594351">
    <property type="component" value="Unassembled WGS sequence"/>
</dbReference>
<dbReference type="Gene3D" id="3.30.70.3270">
    <property type="match status" value="1"/>
</dbReference>
<keyword evidence="7" id="KW-0560">Oxidoreductase</keyword>
<feature type="domain" description="4Fe-4S ferredoxin-type" evidence="12">
    <location>
        <begin position="569"/>
        <end position="598"/>
    </location>
</feature>
<feature type="domain" description="4Fe-4S ferredoxin-type" evidence="12">
    <location>
        <begin position="619"/>
        <end position="648"/>
    </location>
</feature>
<dbReference type="SUPFAM" id="SSF56176">
    <property type="entry name" value="FAD-binding/transporter-associated domain-like"/>
    <property type="match status" value="1"/>
</dbReference>
<keyword evidence="11" id="KW-0472">Membrane</keyword>
<comment type="cofactor">
    <cofactor evidence="1">
        <name>FAD</name>
        <dbReference type="ChEBI" id="CHEBI:57692"/>
    </cofactor>
</comment>
<dbReference type="EC" id="1.1.2.4" evidence="10"/>
<evidence type="ECO:0000256" key="2">
    <source>
        <dbReference type="ARBA" id="ARBA00008000"/>
    </source>
</evidence>
<organism evidence="14 15">
    <name type="scientific">candidate division CSSED10-310 bacterium</name>
    <dbReference type="NCBI Taxonomy" id="2855610"/>
    <lineage>
        <taxon>Bacteria</taxon>
        <taxon>Bacteria division CSSED10-310</taxon>
    </lineage>
</organism>
<feature type="transmembrane region" description="Helical" evidence="11">
    <location>
        <begin position="521"/>
        <end position="545"/>
    </location>
</feature>
<evidence type="ECO:0000256" key="10">
    <source>
        <dbReference type="ARBA" id="ARBA00038897"/>
    </source>
</evidence>
<dbReference type="PROSITE" id="PS51379">
    <property type="entry name" value="4FE4S_FER_2"/>
    <property type="match status" value="2"/>
</dbReference>
<dbReference type="InterPro" id="IPR016169">
    <property type="entry name" value="FAD-bd_PCMH_sub2"/>
</dbReference>
<accession>A0ABV6YVP5</accession>
<reference evidence="14 15" key="1">
    <citation type="submission" date="2024-09" db="EMBL/GenBank/DDBJ databases">
        <title>Laminarin stimulates single cell rates of sulfate reduction while oxygen inhibits transcriptomic activity in coastal marine sediment.</title>
        <authorList>
            <person name="Lindsay M."/>
            <person name="Orcutt B."/>
            <person name="Emerson D."/>
            <person name="Stepanauskas R."/>
            <person name="D'Angelo T."/>
        </authorList>
    </citation>
    <scope>NUCLEOTIDE SEQUENCE [LARGE SCALE GENOMIC DNA]</scope>
    <source>
        <strain evidence="14">SAG AM-311-K15</strain>
    </source>
</reference>
<dbReference type="InterPro" id="IPR006094">
    <property type="entry name" value="Oxid_FAD_bind_N"/>
</dbReference>
<evidence type="ECO:0000256" key="5">
    <source>
        <dbReference type="ARBA" id="ARBA00022827"/>
    </source>
</evidence>
<evidence type="ECO:0000256" key="1">
    <source>
        <dbReference type="ARBA" id="ARBA00001974"/>
    </source>
</evidence>
<dbReference type="InterPro" id="IPR004113">
    <property type="entry name" value="FAD-bd_oxidored_4_C"/>
</dbReference>
<keyword evidence="11" id="KW-0812">Transmembrane</keyword>
<dbReference type="Pfam" id="PF13183">
    <property type="entry name" value="Fer4_8"/>
    <property type="match status" value="1"/>
</dbReference>
<name>A0ABV6YVP5_UNCC1</name>
<dbReference type="SUPFAM" id="SSF55103">
    <property type="entry name" value="FAD-linked oxidases, C-terminal domain"/>
    <property type="match status" value="1"/>
</dbReference>
<evidence type="ECO:0000256" key="6">
    <source>
        <dbReference type="ARBA" id="ARBA00022946"/>
    </source>
</evidence>
<keyword evidence="9" id="KW-0411">Iron-sulfur</keyword>
<gene>
    <name evidence="14" type="ORF">ACFL27_08825</name>
</gene>
<evidence type="ECO:0000313" key="15">
    <source>
        <dbReference type="Proteomes" id="UP001594351"/>
    </source>
</evidence>
<keyword evidence="5" id="KW-0274">FAD</keyword>
<dbReference type="Gene3D" id="3.30.465.10">
    <property type="match status" value="1"/>
</dbReference>
<dbReference type="Pfam" id="PF02913">
    <property type="entry name" value="FAD-oxidase_C"/>
    <property type="match status" value="1"/>
</dbReference>
<dbReference type="InterPro" id="IPR017900">
    <property type="entry name" value="4Fe4S_Fe_S_CS"/>
</dbReference>
<dbReference type="PANTHER" id="PTHR11748">
    <property type="entry name" value="D-LACTATE DEHYDROGENASE"/>
    <property type="match status" value="1"/>
</dbReference>
<comment type="similarity">
    <text evidence="2">Belongs to the FAD-binding oxidoreductase/transferase type 4 family.</text>
</comment>
<keyword evidence="15" id="KW-1185">Reference proteome</keyword>
<evidence type="ECO:0000256" key="3">
    <source>
        <dbReference type="ARBA" id="ARBA00022630"/>
    </source>
</evidence>
<protein>
    <recommendedName>
        <fullName evidence="10">D-lactate dehydrogenase (cytochrome)</fullName>
        <ecNumber evidence="10">1.1.2.4</ecNumber>
    </recommendedName>
</protein>
<evidence type="ECO:0000256" key="11">
    <source>
        <dbReference type="SAM" id="Phobius"/>
    </source>
</evidence>
<evidence type="ECO:0000259" key="13">
    <source>
        <dbReference type="PROSITE" id="PS51387"/>
    </source>
</evidence>
<comment type="caution">
    <text evidence="14">The sequence shown here is derived from an EMBL/GenBank/DDBJ whole genome shotgun (WGS) entry which is preliminary data.</text>
</comment>
<dbReference type="SUPFAM" id="SSF54862">
    <property type="entry name" value="4Fe-4S ferredoxins"/>
    <property type="match status" value="1"/>
</dbReference>
<dbReference type="PANTHER" id="PTHR11748:SF111">
    <property type="entry name" value="D-LACTATE DEHYDROGENASE, MITOCHONDRIAL-RELATED"/>
    <property type="match status" value="1"/>
</dbReference>
<dbReference type="InterPro" id="IPR016166">
    <property type="entry name" value="FAD-bd_PCMH"/>
</dbReference>
<evidence type="ECO:0000256" key="8">
    <source>
        <dbReference type="ARBA" id="ARBA00023004"/>
    </source>
</evidence>
<dbReference type="Pfam" id="PF01565">
    <property type="entry name" value="FAD_binding_4"/>
    <property type="match status" value="1"/>
</dbReference>
<sequence>MSVTHLLHHSPEELNPYGLFRLSIYIYLGSILFYLRHFWYHVADRDTIKRRLKINILHQSLFQKVSAECRILKGYGTRRLYSRNLARVPVFIEKLLYRTTPHLVAQVKNEEDIRAILQFAVDKGLAVFPRGISSSAFGGTTPTQNGIVLDLSRMNDIKDLDREQNTIRVEPGVRWADLIRYLEPYGLTVLTHPSSVFSTVGGWAATGGYGLYAYKYGPFREAIVSANIIFANGERGFYRKGDPDLENCIGTEGQIGIFTSLTLTVKKKPLQSNPYLFTFQTSGQAFEFINQCLQEKLNVAHMAFFDRQWMIEENHMFADKTGRETAVVDEVPSVLVLSDEPGSTLEIESLAQRHQSGAGGLTPAARYLWNERYFPLKAQRLGPNMLAAEIVIKPSVLPILTRKSTKLFARFGISPAIEATICSASEEPCSVVIFSFRTNAQRALEYCFHLLCVQLVTLLALRLGGRPYGVGIWNTPFASSIFSRVGLRHLAQQKKKFDPRKKLNPRKFFALQSRFGNGPGFFFRAHVFLTLLSLFSLFSLILGALTRLLKPKGELHWQVPDQTERHGLSFMEQTMQRCTFCGSCISICPAYALTDNELVTGRGKLHLAELVMHKQALEMQEIFDPFQCLRCHLCEEVCQTRLPLLDFYDAFEDYIQRSFGPCPDNIVQDFLQRVDESRNWIQNIYGLDLATWAPPGMMKTLPGARPQGGSE</sequence>
<keyword evidence="3" id="KW-0285">Flavoprotein</keyword>
<dbReference type="InterPro" id="IPR036318">
    <property type="entry name" value="FAD-bd_PCMH-like_sf"/>
</dbReference>
<keyword evidence="4" id="KW-0479">Metal-binding</keyword>
<dbReference type="InterPro" id="IPR016164">
    <property type="entry name" value="FAD-linked_Oxase-like_C"/>
</dbReference>
<feature type="domain" description="FAD-binding PCMH-type" evidence="13">
    <location>
        <begin position="97"/>
        <end position="268"/>
    </location>
</feature>
<feature type="transmembrane region" description="Helical" evidence="11">
    <location>
        <begin position="24"/>
        <end position="43"/>
    </location>
</feature>
<evidence type="ECO:0000256" key="7">
    <source>
        <dbReference type="ARBA" id="ARBA00023002"/>
    </source>
</evidence>
<evidence type="ECO:0000256" key="4">
    <source>
        <dbReference type="ARBA" id="ARBA00022723"/>
    </source>
</evidence>
<proteinExistence type="inferred from homology"/>
<evidence type="ECO:0000259" key="12">
    <source>
        <dbReference type="PROSITE" id="PS51379"/>
    </source>
</evidence>
<keyword evidence="6" id="KW-0809">Transit peptide</keyword>
<evidence type="ECO:0000256" key="9">
    <source>
        <dbReference type="ARBA" id="ARBA00023014"/>
    </source>
</evidence>
<dbReference type="EMBL" id="JBHPBY010000088">
    <property type="protein sequence ID" value="MFC1850280.1"/>
    <property type="molecule type" value="Genomic_DNA"/>
</dbReference>
<keyword evidence="8" id="KW-0408">Iron</keyword>
<keyword evidence="11" id="KW-1133">Transmembrane helix</keyword>
<dbReference type="InterPro" id="IPR017896">
    <property type="entry name" value="4Fe4S_Fe-S-bd"/>
</dbReference>